<organism evidence="3 4">
    <name type="scientific">Nocardia flavorosea</name>
    <dbReference type="NCBI Taxonomy" id="53429"/>
    <lineage>
        <taxon>Bacteria</taxon>
        <taxon>Bacillati</taxon>
        <taxon>Actinomycetota</taxon>
        <taxon>Actinomycetes</taxon>
        <taxon>Mycobacteriales</taxon>
        <taxon>Nocardiaceae</taxon>
        <taxon>Nocardia</taxon>
    </lineage>
</organism>
<evidence type="ECO:0000256" key="1">
    <source>
        <dbReference type="ARBA" id="ARBA00023002"/>
    </source>
</evidence>
<dbReference type="GO" id="GO:0016627">
    <property type="term" value="F:oxidoreductase activity, acting on the CH-CH group of donors"/>
    <property type="evidence" value="ECO:0007669"/>
    <property type="project" value="TreeGrafter"/>
</dbReference>
<evidence type="ECO:0000259" key="2">
    <source>
        <dbReference type="Pfam" id="PF01243"/>
    </source>
</evidence>
<dbReference type="SUPFAM" id="SSF50475">
    <property type="entry name" value="FMN-binding split barrel"/>
    <property type="match status" value="1"/>
</dbReference>
<keyword evidence="4" id="KW-1185">Reference proteome</keyword>
<comment type="caution">
    <text evidence="3">The sequence shown here is derived from an EMBL/GenBank/DDBJ whole genome shotgun (WGS) entry which is preliminary data.</text>
</comment>
<dbReference type="GO" id="GO:0070967">
    <property type="term" value="F:coenzyme F420 binding"/>
    <property type="evidence" value="ECO:0007669"/>
    <property type="project" value="TreeGrafter"/>
</dbReference>
<name>A0A846YB33_9NOCA</name>
<evidence type="ECO:0000313" key="4">
    <source>
        <dbReference type="Proteomes" id="UP000570678"/>
    </source>
</evidence>
<dbReference type="Proteomes" id="UP000570678">
    <property type="component" value="Unassembled WGS sequence"/>
</dbReference>
<sequence length="139" mass="15651">MPLTPEERQSFLAEPHIGALSVSAGPDRGPLTLPIWYQYTPGEDLWVITGPESEKMRRIRAAGRFSLMVQRVQPTVRYVSVEGPVTAVEPMPDARHREMVARYLPPDQVDGYLAFAEAELGEHVIVRMRPQRWLSGDLG</sequence>
<gene>
    <name evidence="3" type="ORF">HGA15_02325</name>
</gene>
<reference evidence="3 4" key="1">
    <citation type="submission" date="2020-04" db="EMBL/GenBank/DDBJ databases">
        <title>MicrobeNet Type strains.</title>
        <authorList>
            <person name="Nicholson A.C."/>
        </authorList>
    </citation>
    <scope>NUCLEOTIDE SEQUENCE [LARGE SCALE GENOMIC DNA]</scope>
    <source>
        <strain evidence="3 4">JCM 3332</strain>
    </source>
</reference>
<dbReference type="InterPro" id="IPR012349">
    <property type="entry name" value="Split_barrel_FMN-bd"/>
</dbReference>
<dbReference type="GO" id="GO:0005829">
    <property type="term" value="C:cytosol"/>
    <property type="evidence" value="ECO:0007669"/>
    <property type="project" value="TreeGrafter"/>
</dbReference>
<feature type="domain" description="Pyridoxamine 5'-phosphate oxidase N-terminal" evidence="2">
    <location>
        <begin position="5"/>
        <end position="133"/>
    </location>
</feature>
<dbReference type="PANTHER" id="PTHR35176:SF6">
    <property type="entry name" value="HEME OXYGENASE HI_0854-RELATED"/>
    <property type="match status" value="1"/>
</dbReference>
<keyword evidence="1" id="KW-0560">Oxidoreductase</keyword>
<dbReference type="RefSeq" id="WP_062970561.1">
    <property type="nucleotide sequence ID" value="NZ_JAAXOT010000001.1"/>
</dbReference>
<dbReference type="PANTHER" id="PTHR35176">
    <property type="entry name" value="HEME OXYGENASE HI_0854-RELATED"/>
    <property type="match status" value="1"/>
</dbReference>
<dbReference type="InterPro" id="IPR052019">
    <property type="entry name" value="F420H2_bilvrd_red/Heme_oxyg"/>
</dbReference>
<proteinExistence type="predicted"/>
<protein>
    <submittedName>
        <fullName evidence="3">Pyridoxamine 5-phosphate oxidase</fullName>
    </submittedName>
</protein>
<dbReference type="EMBL" id="JAAXOT010000001">
    <property type="protein sequence ID" value="NKY55012.1"/>
    <property type="molecule type" value="Genomic_DNA"/>
</dbReference>
<dbReference type="Pfam" id="PF01243">
    <property type="entry name" value="PNPOx_N"/>
    <property type="match status" value="1"/>
</dbReference>
<dbReference type="AlphaFoldDB" id="A0A846YB33"/>
<accession>A0A846YB33</accession>
<dbReference type="InterPro" id="IPR011576">
    <property type="entry name" value="Pyridox_Oxase_N"/>
</dbReference>
<evidence type="ECO:0000313" key="3">
    <source>
        <dbReference type="EMBL" id="NKY55012.1"/>
    </source>
</evidence>
<dbReference type="Gene3D" id="2.30.110.10">
    <property type="entry name" value="Electron Transport, Fmn-binding Protein, Chain A"/>
    <property type="match status" value="1"/>
</dbReference>